<dbReference type="GO" id="GO:0005524">
    <property type="term" value="F:ATP binding"/>
    <property type="evidence" value="ECO:0007669"/>
    <property type="project" value="UniProtKB-UniRule"/>
</dbReference>
<keyword evidence="8" id="KW-1185">Reference proteome</keyword>
<dbReference type="InterPro" id="IPR000719">
    <property type="entry name" value="Prot_kinase_dom"/>
</dbReference>
<dbReference type="Proteomes" id="UP000692954">
    <property type="component" value="Unassembled WGS sequence"/>
</dbReference>
<accession>A0A8S1Q414</accession>
<dbReference type="GO" id="GO:0005776">
    <property type="term" value="C:autophagosome"/>
    <property type="evidence" value="ECO:0007669"/>
    <property type="project" value="TreeGrafter"/>
</dbReference>
<keyword evidence="4 5" id="KW-0067">ATP-binding</keyword>
<dbReference type="PANTHER" id="PTHR24348">
    <property type="entry name" value="SERINE/THREONINE-PROTEIN KINASE UNC-51-RELATED"/>
    <property type="match status" value="1"/>
</dbReference>
<evidence type="ECO:0000313" key="7">
    <source>
        <dbReference type="EMBL" id="CAD8110396.1"/>
    </source>
</evidence>
<dbReference type="PANTHER" id="PTHR24348:SF22">
    <property type="entry name" value="NON-SPECIFIC SERINE_THREONINE PROTEIN KINASE"/>
    <property type="match status" value="1"/>
</dbReference>
<dbReference type="PROSITE" id="PS00108">
    <property type="entry name" value="PROTEIN_KINASE_ST"/>
    <property type="match status" value="1"/>
</dbReference>
<dbReference type="GO" id="GO:0016020">
    <property type="term" value="C:membrane"/>
    <property type="evidence" value="ECO:0007669"/>
    <property type="project" value="TreeGrafter"/>
</dbReference>
<dbReference type="Pfam" id="PF00069">
    <property type="entry name" value="Pkinase"/>
    <property type="match status" value="1"/>
</dbReference>
<sequence length="563" mass="65378">MNDQNETKIKQIGDYVFDFNKNIGSGYSSKVYLGENLKNKQIVAIKVISSRTYTSPIQRSLLKNEISILLRIDHPHLLKVYEISQSANNTYIVTEYCNGGNLEHEMKKTELTLPKVLAILRQISLGIKALHDKKIIHRDLKPANILIHDNVYKLADFGFALIEDQIESIIQRFNVGTPLYMAPEILQNNQYSEKSDIWALGIMSYELIFNCIPPFRADIRIFHEDIQKKSLTIDIQYQAIVKQLLLGMLQMEPNIRDNINQILHYLSQETPETISPRISQPYIKIAYNFVQSNQSSPLSTPKQLQSPIQNQRIKYHNKVQSHKKAQTFDSVKFLNFNKLQEIQNKLNSVSNFNTMEDHPKFISNTSTKNKIPFNHEQIGQFSTECSFSALNNNNSNNTNKKQNTQKLKIQQPQLPAIVLPTYNFCIFLENIINTMDCSTEQKQKCNFLFRKLLAIKAKAFYSFAPKTIKESLGQWMNQLSIYYETVQHNLNFTLDNTFQIFFNSQLEDQGKLLSMYLVSLMNQIILKEENSDFQILIDILQENVKHQNDPFLFARKWALNQLQ</sequence>
<protein>
    <recommendedName>
        <fullName evidence="6">Protein kinase domain-containing protein</fullName>
    </recommendedName>
</protein>
<evidence type="ECO:0000256" key="1">
    <source>
        <dbReference type="ARBA" id="ARBA00022679"/>
    </source>
</evidence>
<dbReference type="GO" id="GO:0004674">
    <property type="term" value="F:protein serine/threonine kinase activity"/>
    <property type="evidence" value="ECO:0007669"/>
    <property type="project" value="InterPro"/>
</dbReference>
<keyword evidence="2 5" id="KW-0547">Nucleotide-binding</keyword>
<evidence type="ECO:0000256" key="5">
    <source>
        <dbReference type="PROSITE-ProRule" id="PRU10141"/>
    </source>
</evidence>
<dbReference type="OrthoDB" id="289350at2759"/>
<evidence type="ECO:0000313" key="8">
    <source>
        <dbReference type="Proteomes" id="UP000692954"/>
    </source>
</evidence>
<dbReference type="GO" id="GO:0005829">
    <property type="term" value="C:cytosol"/>
    <property type="evidence" value="ECO:0007669"/>
    <property type="project" value="TreeGrafter"/>
</dbReference>
<dbReference type="InterPro" id="IPR008271">
    <property type="entry name" value="Ser/Thr_kinase_AS"/>
</dbReference>
<dbReference type="PROSITE" id="PS50011">
    <property type="entry name" value="PROTEIN_KINASE_DOM"/>
    <property type="match status" value="1"/>
</dbReference>
<dbReference type="InterPro" id="IPR045269">
    <property type="entry name" value="Atg1-like"/>
</dbReference>
<dbReference type="GO" id="GO:0000407">
    <property type="term" value="C:phagophore assembly site"/>
    <property type="evidence" value="ECO:0007669"/>
    <property type="project" value="TreeGrafter"/>
</dbReference>
<evidence type="ECO:0000256" key="3">
    <source>
        <dbReference type="ARBA" id="ARBA00022777"/>
    </source>
</evidence>
<name>A0A8S1Q414_9CILI</name>
<dbReference type="AlphaFoldDB" id="A0A8S1Q414"/>
<proteinExistence type="predicted"/>
<evidence type="ECO:0000256" key="2">
    <source>
        <dbReference type="ARBA" id="ARBA00022741"/>
    </source>
</evidence>
<dbReference type="GO" id="GO:0000045">
    <property type="term" value="P:autophagosome assembly"/>
    <property type="evidence" value="ECO:0007669"/>
    <property type="project" value="TreeGrafter"/>
</dbReference>
<dbReference type="FunFam" id="1.10.510.10:FF:000771">
    <property type="entry name" value="Uncharacterized protein"/>
    <property type="match status" value="1"/>
</dbReference>
<evidence type="ECO:0000256" key="4">
    <source>
        <dbReference type="ARBA" id="ARBA00022840"/>
    </source>
</evidence>
<dbReference type="InterPro" id="IPR017441">
    <property type="entry name" value="Protein_kinase_ATP_BS"/>
</dbReference>
<feature type="domain" description="Protein kinase" evidence="6">
    <location>
        <begin position="17"/>
        <end position="283"/>
    </location>
</feature>
<feature type="binding site" evidence="5">
    <location>
        <position position="46"/>
    </location>
    <ligand>
        <name>ATP</name>
        <dbReference type="ChEBI" id="CHEBI:30616"/>
    </ligand>
</feature>
<evidence type="ECO:0000259" key="6">
    <source>
        <dbReference type="PROSITE" id="PS50011"/>
    </source>
</evidence>
<dbReference type="EMBL" id="CAJJDN010000095">
    <property type="protein sequence ID" value="CAD8110396.1"/>
    <property type="molecule type" value="Genomic_DNA"/>
</dbReference>
<organism evidence="7 8">
    <name type="scientific">Paramecium sonneborni</name>
    <dbReference type="NCBI Taxonomy" id="65129"/>
    <lineage>
        <taxon>Eukaryota</taxon>
        <taxon>Sar</taxon>
        <taxon>Alveolata</taxon>
        <taxon>Ciliophora</taxon>
        <taxon>Intramacronucleata</taxon>
        <taxon>Oligohymenophorea</taxon>
        <taxon>Peniculida</taxon>
        <taxon>Parameciidae</taxon>
        <taxon>Paramecium</taxon>
    </lineage>
</organism>
<keyword evidence="1" id="KW-0808">Transferase</keyword>
<keyword evidence="3" id="KW-0418">Kinase</keyword>
<gene>
    <name evidence="7" type="ORF">PSON_ATCC_30995.1.T0950222</name>
</gene>
<dbReference type="GO" id="GO:0010506">
    <property type="term" value="P:regulation of autophagy"/>
    <property type="evidence" value="ECO:0007669"/>
    <property type="project" value="InterPro"/>
</dbReference>
<comment type="caution">
    <text evidence="7">The sequence shown here is derived from an EMBL/GenBank/DDBJ whole genome shotgun (WGS) entry which is preliminary data.</text>
</comment>
<dbReference type="PROSITE" id="PS00107">
    <property type="entry name" value="PROTEIN_KINASE_ATP"/>
    <property type="match status" value="1"/>
</dbReference>
<reference evidence="7" key="1">
    <citation type="submission" date="2021-01" db="EMBL/GenBank/DDBJ databases">
        <authorList>
            <consortium name="Genoscope - CEA"/>
            <person name="William W."/>
        </authorList>
    </citation>
    <scope>NUCLEOTIDE SEQUENCE</scope>
</reference>
<dbReference type="SMART" id="SM00220">
    <property type="entry name" value="S_TKc"/>
    <property type="match status" value="1"/>
</dbReference>